<evidence type="ECO:0000313" key="4">
    <source>
        <dbReference type="EMBL" id="KRL58531.1"/>
    </source>
</evidence>
<comment type="function">
    <text evidence="1">Transcriptional repressor of xylose-utilizing enzymes.</text>
</comment>
<evidence type="ECO:0000256" key="1">
    <source>
        <dbReference type="ARBA" id="ARBA00002486"/>
    </source>
</evidence>
<dbReference type="PATRIC" id="fig|1423747.3.peg.409"/>
<protein>
    <submittedName>
        <fullName evidence="4">Transcriptional regulator sugar kinase</fullName>
    </submittedName>
</protein>
<dbReference type="InterPro" id="IPR036390">
    <property type="entry name" value="WH_DNA-bd_sf"/>
</dbReference>
<dbReference type="SUPFAM" id="SSF46785">
    <property type="entry name" value="Winged helix' DNA-binding domain"/>
    <property type="match status" value="1"/>
</dbReference>
<dbReference type="InterPro" id="IPR000600">
    <property type="entry name" value="ROK"/>
</dbReference>
<reference evidence="4 5" key="1">
    <citation type="journal article" date="2015" name="Genome Announc.">
        <title>Expanding the biotechnology potential of lactobacilli through comparative genomics of 213 strains and associated genera.</title>
        <authorList>
            <person name="Sun Z."/>
            <person name="Harris H.M."/>
            <person name="McCann A."/>
            <person name="Guo C."/>
            <person name="Argimon S."/>
            <person name="Zhang W."/>
            <person name="Yang X."/>
            <person name="Jeffery I.B."/>
            <person name="Cooney J.C."/>
            <person name="Kagawa T.F."/>
            <person name="Liu W."/>
            <person name="Song Y."/>
            <person name="Salvetti E."/>
            <person name="Wrobel A."/>
            <person name="Rasinkangas P."/>
            <person name="Parkhill J."/>
            <person name="Rea M.C."/>
            <person name="O'Sullivan O."/>
            <person name="Ritari J."/>
            <person name="Douillard F.P."/>
            <person name="Paul Ross R."/>
            <person name="Yang R."/>
            <person name="Briner A.E."/>
            <person name="Felis G.E."/>
            <person name="de Vos W.M."/>
            <person name="Barrangou R."/>
            <person name="Klaenhammer T.R."/>
            <person name="Caufield P.W."/>
            <person name="Cui Y."/>
            <person name="Zhang H."/>
            <person name="O'Toole P.W."/>
        </authorList>
    </citation>
    <scope>NUCLEOTIDE SEQUENCE [LARGE SCALE GENOMIC DNA]</scope>
    <source>
        <strain evidence="4 5">DSM 14340</strain>
    </source>
</reference>
<organism evidence="4 5">
    <name type="scientific">Latilactobacillus fuchuensis DSM 14340 = JCM 11249</name>
    <dbReference type="NCBI Taxonomy" id="1423747"/>
    <lineage>
        <taxon>Bacteria</taxon>
        <taxon>Bacillati</taxon>
        <taxon>Bacillota</taxon>
        <taxon>Bacilli</taxon>
        <taxon>Lactobacillales</taxon>
        <taxon>Lactobacillaceae</taxon>
        <taxon>Latilactobacillus</taxon>
    </lineage>
</organism>
<name>A0A0R1RYE3_9LACO</name>
<keyword evidence="4" id="KW-0418">Kinase</keyword>
<evidence type="ECO:0000256" key="3">
    <source>
        <dbReference type="ARBA" id="ARBA00022629"/>
    </source>
</evidence>
<dbReference type="GO" id="GO:0016301">
    <property type="term" value="F:kinase activity"/>
    <property type="evidence" value="ECO:0007669"/>
    <property type="project" value="UniProtKB-KW"/>
</dbReference>
<accession>A0A0R1RYE3</accession>
<keyword evidence="4" id="KW-0808">Transferase</keyword>
<gene>
    <name evidence="4" type="ORF">FC69_GL000401</name>
</gene>
<dbReference type="Pfam" id="PF00480">
    <property type="entry name" value="ROK"/>
    <property type="match status" value="1"/>
</dbReference>
<dbReference type="InterPro" id="IPR043129">
    <property type="entry name" value="ATPase_NBD"/>
</dbReference>
<dbReference type="Gene3D" id="1.10.10.10">
    <property type="entry name" value="Winged helix-like DNA-binding domain superfamily/Winged helix DNA-binding domain"/>
    <property type="match status" value="1"/>
</dbReference>
<sequence length="385" mass="43034">MAGSINQDAMRDLNLKLMLQMLFNRPQTSRIEIANHLKLNKSTISSLYTTLSNQGYISEIGQGMSSEAGGRRPILIKFNRHYGYSINFELGHHHLRMMVNWINGEKISFSSTPVIDQPIEAIVEMMKIQIHQVSIPKATHGLLGISIAINGIVDHNQVVDSPFIDMGSINLADALAEFGVPVMLENEANLAAIAASDYLIHPTERNIIALDVHNGIGAGIIINHKLYRGRHGQAGEVGRSIFYPEPQARVIRPIEESFSEDALFDRLKDIKKIAHLDRNRFLQYYRSDDPEAQQLMLEFINAITFILYNLDQSFSPDIIYLQSRIVGEIPSLINNIEARYAELSATNQPAIQLSPMIEDAPLYGGAAVITHQALGLTNYDLHLNL</sequence>
<keyword evidence="3" id="KW-0119">Carbohydrate metabolism</keyword>
<dbReference type="OrthoDB" id="9796533at2"/>
<evidence type="ECO:0000313" key="5">
    <source>
        <dbReference type="Proteomes" id="UP000051264"/>
    </source>
</evidence>
<dbReference type="STRING" id="1423747.FC69_GL000401"/>
<dbReference type="PANTHER" id="PTHR18964:SF149">
    <property type="entry name" value="BIFUNCTIONAL UDP-N-ACETYLGLUCOSAMINE 2-EPIMERASE_N-ACETYLMANNOSAMINE KINASE"/>
    <property type="match status" value="1"/>
</dbReference>
<dbReference type="InterPro" id="IPR036388">
    <property type="entry name" value="WH-like_DNA-bd_sf"/>
</dbReference>
<evidence type="ECO:0000256" key="2">
    <source>
        <dbReference type="ARBA" id="ARBA00006479"/>
    </source>
</evidence>
<dbReference type="GO" id="GO:0042732">
    <property type="term" value="P:D-xylose metabolic process"/>
    <property type="evidence" value="ECO:0007669"/>
    <property type="project" value="UniProtKB-KW"/>
</dbReference>
<dbReference type="Gene3D" id="3.30.420.40">
    <property type="match status" value="2"/>
</dbReference>
<keyword evidence="3" id="KW-0859">Xylose metabolism</keyword>
<dbReference type="eggNOG" id="COG1940">
    <property type="taxonomic scope" value="Bacteria"/>
</dbReference>
<dbReference type="PANTHER" id="PTHR18964">
    <property type="entry name" value="ROK (REPRESSOR, ORF, KINASE) FAMILY"/>
    <property type="match status" value="1"/>
</dbReference>
<comment type="similarity">
    <text evidence="2">Belongs to the ROK (NagC/XylR) family.</text>
</comment>
<proteinExistence type="inferred from homology"/>
<dbReference type="InterPro" id="IPR049874">
    <property type="entry name" value="ROK_cs"/>
</dbReference>
<comment type="caution">
    <text evidence="4">The sequence shown here is derived from an EMBL/GenBank/DDBJ whole genome shotgun (WGS) entry which is preliminary data.</text>
</comment>
<dbReference type="Proteomes" id="UP000051264">
    <property type="component" value="Unassembled WGS sequence"/>
</dbReference>
<dbReference type="PROSITE" id="PS01125">
    <property type="entry name" value="ROK"/>
    <property type="match status" value="1"/>
</dbReference>
<dbReference type="RefSeq" id="WP_025082451.1">
    <property type="nucleotide sequence ID" value="NZ_AZEX01000070.1"/>
</dbReference>
<dbReference type="AlphaFoldDB" id="A0A0R1RYE3"/>
<dbReference type="SUPFAM" id="SSF53067">
    <property type="entry name" value="Actin-like ATPase domain"/>
    <property type="match status" value="1"/>
</dbReference>
<dbReference type="EMBL" id="AZEX01000070">
    <property type="protein sequence ID" value="KRL58531.1"/>
    <property type="molecule type" value="Genomic_DNA"/>
</dbReference>